<reference evidence="3 4" key="1">
    <citation type="submission" date="2018-10" db="EMBL/GenBank/DDBJ databases">
        <title>Phylogenomics of Brevibacillus.</title>
        <authorList>
            <person name="Dunlap C."/>
        </authorList>
    </citation>
    <scope>NUCLEOTIDE SEQUENCE [LARGE SCALE GENOMIC DNA]</scope>
    <source>
        <strain evidence="3 4">JCM 15716</strain>
    </source>
</reference>
<keyword evidence="4" id="KW-1185">Reference proteome</keyword>
<name>A0A3M8DPJ5_9BACL</name>
<dbReference type="EMBL" id="RHHQ01000008">
    <property type="protein sequence ID" value="RNB89429.1"/>
    <property type="molecule type" value="Genomic_DNA"/>
</dbReference>
<dbReference type="CDD" id="cd02224">
    <property type="entry name" value="cupin_SPO2919-like"/>
    <property type="match status" value="1"/>
</dbReference>
<comment type="caution">
    <text evidence="3">The sequence shown here is derived from an EMBL/GenBank/DDBJ whole genome shotgun (WGS) entry which is preliminary data.</text>
</comment>
<gene>
    <name evidence="3" type="ORF">EDM56_09510</name>
</gene>
<evidence type="ECO:0000259" key="2">
    <source>
        <dbReference type="Pfam" id="PF07883"/>
    </source>
</evidence>
<dbReference type="Pfam" id="PF07883">
    <property type="entry name" value="Cupin_2"/>
    <property type="match status" value="1"/>
</dbReference>
<dbReference type="Proteomes" id="UP000271031">
    <property type="component" value="Unassembled WGS sequence"/>
</dbReference>
<evidence type="ECO:0000256" key="1">
    <source>
        <dbReference type="ARBA" id="ARBA00022723"/>
    </source>
</evidence>
<accession>A0A3M8DPJ5</accession>
<evidence type="ECO:0000313" key="3">
    <source>
        <dbReference type="EMBL" id="RNB89429.1"/>
    </source>
</evidence>
<proteinExistence type="predicted"/>
<dbReference type="Gene3D" id="2.60.120.10">
    <property type="entry name" value="Jelly Rolls"/>
    <property type="match status" value="1"/>
</dbReference>
<sequence>MFKIFNLGNVPNEHIEDPLGVLSTLYLGEAAGSEKIYVNIDRVQPGAKSVKYHSHSRQEEFFLILCGSGIIRLDGREYPVKKGDFVAKPAGRGIAHQFINTGEDVLEILDVGTKEEGDVAYYPDEDVYLLRDQKKAFSGTEQRVGWSSDPNLT</sequence>
<organism evidence="3 4">
    <name type="scientific">Brevibacillus fluminis</name>
    <dbReference type="NCBI Taxonomy" id="511487"/>
    <lineage>
        <taxon>Bacteria</taxon>
        <taxon>Bacillati</taxon>
        <taxon>Bacillota</taxon>
        <taxon>Bacilli</taxon>
        <taxon>Bacillales</taxon>
        <taxon>Paenibacillaceae</taxon>
        <taxon>Brevibacillus</taxon>
    </lineage>
</organism>
<feature type="domain" description="Cupin type-2" evidence="2">
    <location>
        <begin position="42"/>
        <end position="111"/>
    </location>
</feature>
<evidence type="ECO:0000313" key="4">
    <source>
        <dbReference type="Proteomes" id="UP000271031"/>
    </source>
</evidence>
<dbReference type="AlphaFoldDB" id="A0A3M8DPJ5"/>
<dbReference type="PANTHER" id="PTHR35848:SF6">
    <property type="entry name" value="CUPIN TYPE-2 DOMAIN-CONTAINING PROTEIN"/>
    <property type="match status" value="1"/>
</dbReference>
<dbReference type="InterPro" id="IPR011051">
    <property type="entry name" value="RmlC_Cupin_sf"/>
</dbReference>
<dbReference type="PANTHER" id="PTHR35848">
    <property type="entry name" value="OXALATE-BINDING PROTEIN"/>
    <property type="match status" value="1"/>
</dbReference>
<keyword evidence="1" id="KW-0479">Metal-binding</keyword>
<dbReference type="GO" id="GO:0046872">
    <property type="term" value="F:metal ion binding"/>
    <property type="evidence" value="ECO:0007669"/>
    <property type="project" value="UniProtKB-KW"/>
</dbReference>
<dbReference type="OrthoDB" id="9797047at2"/>
<protein>
    <submittedName>
        <fullName evidence="3">Cupin domain-containing protein</fullName>
    </submittedName>
</protein>
<dbReference type="InterPro" id="IPR051610">
    <property type="entry name" value="GPI/OXD"/>
</dbReference>
<dbReference type="InterPro" id="IPR013096">
    <property type="entry name" value="Cupin_2"/>
</dbReference>
<dbReference type="RefSeq" id="WP_122917684.1">
    <property type="nucleotide sequence ID" value="NZ_RHHQ01000008.1"/>
</dbReference>
<dbReference type="SUPFAM" id="SSF51182">
    <property type="entry name" value="RmlC-like cupins"/>
    <property type="match status" value="1"/>
</dbReference>
<dbReference type="InterPro" id="IPR014710">
    <property type="entry name" value="RmlC-like_jellyroll"/>
</dbReference>